<dbReference type="AlphaFoldDB" id="A0A5B1MBV3"/>
<evidence type="ECO:0000256" key="5">
    <source>
        <dbReference type="ARBA" id="ARBA00047645"/>
    </source>
</evidence>
<evidence type="ECO:0000313" key="10">
    <source>
        <dbReference type="Proteomes" id="UP000324351"/>
    </source>
</evidence>
<organism evidence="9 10">
    <name type="scientific">Nocardioides antri</name>
    <dbReference type="NCBI Taxonomy" id="2607659"/>
    <lineage>
        <taxon>Bacteria</taxon>
        <taxon>Bacillati</taxon>
        <taxon>Actinomycetota</taxon>
        <taxon>Actinomycetes</taxon>
        <taxon>Propionibacteriales</taxon>
        <taxon>Nocardioidaceae</taxon>
        <taxon>Nocardioides</taxon>
    </lineage>
</organism>
<dbReference type="EC" id="3.6.1.7" evidence="2 6"/>
<dbReference type="PROSITE" id="PS00150">
    <property type="entry name" value="ACYLPHOSPHATASE_1"/>
    <property type="match status" value="1"/>
</dbReference>
<dbReference type="GO" id="GO:0003998">
    <property type="term" value="F:acylphosphatase activity"/>
    <property type="evidence" value="ECO:0007669"/>
    <property type="project" value="UniProtKB-EC"/>
</dbReference>
<dbReference type="InterPro" id="IPR036046">
    <property type="entry name" value="Acylphosphatase-like_dom_sf"/>
</dbReference>
<dbReference type="InterPro" id="IPR017968">
    <property type="entry name" value="Acylphosphatase_CS"/>
</dbReference>
<dbReference type="PANTHER" id="PTHR10029">
    <property type="entry name" value="ACYLPHOSPHATASE"/>
    <property type="match status" value="1"/>
</dbReference>
<dbReference type="PANTHER" id="PTHR10029:SF3">
    <property type="entry name" value="ACYLPHOSPHATASE-RELATED"/>
    <property type="match status" value="1"/>
</dbReference>
<keyword evidence="4 6" id="KW-0378">Hydrolase</keyword>
<comment type="similarity">
    <text evidence="1 7">Belongs to the acylphosphatase family.</text>
</comment>
<proteinExistence type="inferred from homology"/>
<dbReference type="Proteomes" id="UP000324351">
    <property type="component" value="Unassembled WGS sequence"/>
</dbReference>
<feature type="active site" evidence="6">
    <location>
        <position position="38"/>
    </location>
</feature>
<dbReference type="InterPro" id="IPR001792">
    <property type="entry name" value="Acylphosphatase-like_dom"/>
</dbReference>
<sequence>METRAVAVTVTGVVQGVFFRAQCAEQATRLGVRGWVSNESDGSVRGHFEGPADAVDELVAWCRVGSPRAVVDRVETTEADVEGCDGFDAR</sequence>
<evidence type="ECO:0000256" key="4">
    <source>
        <dbReference type="ARBA" id="ARBA00022801"/>
    </source>
</evidence>
<evidence type="ECO:0000259" key="8">
    <source>
        <dbReference type="PROSITE" id="PS51160"/>
    </source>
</evidence>
<evidence type="ECO:0000256" key="7">
    <source>
        <dbReference type="RuleBase" id="RU004168"/>
    </source>
</evidence>
<dbReference type="PRINTS" id="PR00112">
    <property type="entry name" value="ACYLPHPHTASE"/>
</dbReference>
<gene>
    <name evidence="9" type="ORF">F0U47_02880</name>
</gene>
<dbReference type="SUPFAM" id="SSF54975">
    <property type="entry name" value="Acylphosphatase/BLUF domain-like"/>
    <property type="match status" value="1"/>
</dbReference>
<keyword evidence="10" id="KW-1185">Reference proteome</keyword>
<dbReference type="EMBL" id="VUJW01000001">
    <property type="protein sequence ID" value="KAA1429489.1"/>
    <property type="molecule type" value="Genomic_DNA"/>
</dbReference>
<reference evidence="9 10" key="1">
    <citation type="submission" date="2019-09" db="EMBL/GenBank/DDBJ databases">
        <title>Nocardioides panacisoli sp. nov., isolated from the soil of a ginseng field.</title>
        <authorList>
            <person name="Cho C."/>
        </authorList>
    </citation>
    <scope>NUCLEOTIDE SEQUENCE [LARGE SCALE GENOMIC DNA]</scope>
    <source>
        <strain evidence="9 10">BN140041</strain>
    </source>
</reference>
<comment type="caution">
    <text evidence="9">The sequence shown here is derived from an EMBL/GenBank/DDBJ whole genome shotgun (WGS) entry which is preliminary data.</text>
</comment>
<comment type="catalytic activity">
    <reaction evidence="5 6">
        <text>an acyl phosphate + H2O = a carboxylate + phosphate + H(+)</text>
        <dbReference type="Rhea" id="RHEA:14965"/>
        <dbReference type="ChEBI" id="CHEBI:15377"/>
        <dbReference type="ChEBI" id="CHEBI:15378"/>
        <dbReference type="ChEBI" id="CHEBI:29067"/>
        <dbReference type="ChEBI" id="CHEBI:43474"/>
        <dbReference type="ChEBI" id="CHEBI:59918"/>
        <dbReference type="EC" id="3.6.1.7"/>
    </reaction>
</comment>
<evidence type="ECO:0000256" key="6">
    <source>
        <dbReference type="PROSITE-ProRule" id="PRU00520"/>
    </source>
</evidence>
<name>A0A5B1MBV3_9ACTN</name>
<dbReference type="PROSITE" id="PS51160">
    <property type="entry name" value="ACYLPHOSPHATASE_3"/>
    <property type="match status" value="1"/>
</dbReference>
<protein>
    <recommendedName>
        <fullName evidence="3 6">acylphosphatase</fullName>
        <ecNumber evidence="2 6">3.6.1.7</ecNumber>
    </recommendedName>
</protein>
<feature type="domain" description="Acylphosphatase-like" evidence="8">
    <location>
        <begin position="5"/>
        <end position="90"/>
    </location>
</feature>
<evidence type="ECO:0000256" key="3">
    <source>
        <dbReference type="ARBA" id="ARBA00015991"/>
    </source>
</evidence>
<dbReference type="Gene3D" id="3.30.70.100">
    <property type="match status" value="1"/>
</dbReference>
<accession>A0A5B1MBV3</accession>
<evidence type="ECO:0000256" key="2">
    <source>
        <dbReference type="ARBA" id="ARBA00012150"/>
    </source>
</evidence>
<evidence type="ECO:0000313" key="9">
    <source>
        <dbReference type="EMBL" id="KAA1429489.1"/>
    </source>
</evidence>
<reference evidence="9 10" key="2">
    <citation type="submission" date="2019-09" db="EMBL/GenBank/DDBJ databases">
        <authorList>
            <person name="Jin C."/>
        </authorList>
    </citation>
    <scope>NUCLEOTIDE SEQUENCE [LARGE SCALE GENOMIC DNA]</scope>
    <source>
        <strain evidence="9 10">BN140041</strain>
    </source>
</reference>
<evidence type="ECO:0000256" key="1">
    <source>
        <dbReference type="ARBA" id="ARBA00005614"/>
    </source>
</evidence>
<feature type="active site" evidence="6">
    <location>
        <position position="20"/>
    </location>
</feature>
<dbReference type="InterPro" id="IPR020456">
    <property type="entry name" value="Acylphosphatase"/>
</dbReference>
<dbReference type="Pfam" id="PF00708">
    <property type="entry name" value="Acylphosphatase"/>
    <property type="match status" value="1"/>
</dbReference>